<dbReference type="EMBL" id="VXIV02001578">
    <property type="protein sequence ID" value="KAF6031673.1"/>
    <property type="molecule type" value="Genomic_DNA"/>
</dbReference>
<dbReference type="GO" id="GO:0005743">
    <property type="term" value="C:mitochondrial inner membrane"/>
    <property type="evidence" value="ECO:0007669"/>
    <property type="project" value="UniProtKB-SubCell"/>
</dbReference>
<protein>
    <recommendedName>
        <fullName evidence="2">Prohibitin</fullName>
    </recommendedName>
</protein>
<dbReference type="PANTHER" id="PTHR23222:SF0">
    <property type="entry name" value="PROHIBITIN 1"/>
    <property type="match status" value="1"/>
</dbReference>
<keyword evidence="4" id="KW-1185">Reference proteome</keyword>
<comment type="subcellular location">
    <subcellularLocation>
        <location evidence="2">Mitochondrion inner membrane</location>
    </subcellularLocation>
</comment>
<keyword evidence="2" id="KW-0999">Mitochondrion inner membrane</keyword>
<evidence type="ECO:0000256" key="2">
    <source>
        <dbReference type="RuleBase" id="RU366048"/>
    </source>
</evidence>
<keyword evidence="2" id="KW-0472">Membrane</keyword>
<organism evidence="3 4">
    <name type="scientific">Bugula neritina</name>
    <name type="common">Brown bryozoan</name>
    <name type="synonym">Sertularia neritina</name>
    <dbReference type="NCBI Taxonomy" id="10212"/>
    <lineage>
        <taxon>Eukaryota</taxon>
        <taxon>Metazoa</taxon>
        <taxon>Spiralia</taxon>
        <taxon>Lophotrochozoa</taxon>
        <taxon>Bryozoa</taxon>
        <taxon>Gymnolaemata</taxon>
        <taxon>Cheilostomatida</taxon>
        <taxon>Flustrina</taxon>
        <taxon>Buguloidea</taxon>
        <taxon>Bugulidae</taxon>
        <taxon>Bugula</taxon>
    </lineage>
</organism>
<gene>
    <name evidence="3" type="ORF">EB796_010018</name>
</gene>
<keyword evidence="2" id="KW-0496">Mitochondrion</keyword>
<evidence type="ECO:0000313" key="3">
    <source>
        <dbReference type="EMBL" id="KAF6031673.1"/>
    </source>
</evidence>
<dbReference type="Proteomes" id="UP000593567">
    <property type="component" value="Unassembled WGS sequence"/>
</dbReference>
<sequence length="93" mass="10129">MLLVALKSELFEVKMASFMKLANNLTRVGIGLAVGGAVINSALYNVDGGHRAVIFDRLSGVSQKVKGEGTHFLIPLVQTLIYSMCDQNLQMFQ</sequence>
<dbReference type="InterPro" id="IPR000163">
    <property type="entry name" value="Prohibitin"/>
</dbReference>
<dbReference type="AlphaFoldDB" id="A0A7J7K0F3"/>
<proteinExistence type="inferred from homology"/>
<reference evidence="3" key="1">
    <citation type="submission" date="2020-06" db="EMBL/GenBank/DDBJ databases">
        <title>Draft genome of Bugula neritina, a colonial animal packing powerful symbionts and potential medicines.</title>
        <authorList>
            <person name="Rayko M."/>
        </authorList>
    </citation>
    <scope>NUCLEOTIDE SEQUENCE [LARGE SCALE GENOMIC DNA]</scope>
    <source>
        <strain evidence="3">Kwan_BN1</strain>
    </source>
</reference>
<comment type="similarity">
    <text evidence="1 2">Belongs to the prohibitin family.</text>
</comment>
<dbReference type="PANTHER" id="PTHR23222">
    <property type="entry name" value="PROHIBITIN"/>
    <property type="match status" value="1"/>
</dbReference>
<comment type="caution">
    <text evidence="3">The sequence shown here is derived from an EMBL/GenBank/DDBJ whole genome shotgun (WGS) entry which is preliminary data.</text>
</comment>
<dbReference type="GO" id="GO:0007005">
    <property type="term" value="P:mitochondrion organization"/>
    <property type="evidence" value="ECO:0007669"/>
    <property type="project" value="TreeGrafter"/>
</dbReference>
<evidence type="ECO:0000313" key="4">
    <source>
        <dbReference type="Proteomes" id="UP000593567"/>
    </source>
</evidence>
<accession>A0A7J7K0F3</accession>
<evidence type="ECO:0000256" key="1">
    <source>
        <dbReference type="ARBA" id="ARBA00009658"/>
    </source>
</evidence>
<name>A0A7J7K0F3_BUGNE</name>
<dbReference type="OrthoDB" id="275637at2759"/>